<comment type="caution">
    <text evidence="2">The sequence shown here is derived from an EMBL/GenBank/DDBJ whole genome shotgun (WGS) entry which is preliminary data.</text>
</comment>
<dbReference type="PANTHER" id="PTHR21621">
    <property type="entry name" value="RIBOSOMAL PROTEIN S6 MODIFICATION PROTEIN"/>
    <property type="match status" value="1"/>
</dbReference>
<evidence type="ECO:0000259" key="1">
    <source>
        <dbReference type="Pfam" id="PF21068"/>
    </source>
</evidence>
<organism evidence="2 3">
    <name type="scientific">Actinomadura logoneensis</name>
    <dbReference type="NCBI Taxonomy" id="2293572"/>
    <lineage>
        <taxon>Bacteria</taxon>
        <taxon>Bacillati</taxon>
        <taxon>Actinomycetota</taxon>
        <taxon>Actinomycetes</taxon>
        <taxon>Streptosporangiales</taxon>
        <taxon>Thermomonosporaceae</taxon>
        <taxon>Actinomadura</taxon>
    </lineage>
</organism>
<sequence length="317" mass="34932">MASPRPVVVVTKPHDVTADMVVAELNRRGVPVVRFDPAEFPQALTFSATIDGDGLHGSLTTTTRCLNLESARSLYYRRPRGFTFPGLDEQDARFARLQARFGLGGVLASLPNCLYVNHPHAIADAEHKPAQLTAAADLGFTIPPTLITNEPDQARAFAAEHGPIVYKPLRASPYRQDDQARTVWVTEVDPADLDESIRATAHLFQTKVPAVGHLRVTMVGDRVFCVRIDSGDLLDWRQDYDALAYTASHPPPGLADRIAAYLKRFGLVFGAFDFALHPDGTPVFLECNPNGQWAWLEDETDQPMTAALADLLERRHA</sequence>
<dbReference type="Proteomes" id="UP000261811">
    <property type="component" value="Unassembled WGS sequence"/>
</dbReference>
<evidence type="ECO:0000313" key="2">
    <source>
        <dbReference type="EMBL" id="RFU36593.1"/>
    </source>
</evidence>
<dbReference type="NCBIfam" id="TIGR04187">
    <property type="entry name" value="GRASP_SAV_5884"/>
    <property type="match status" value="1"/>
</dbReference>
<dbReference type="GO" id="GO:0018169">
    <property type="term" value="F:ribosomal S6-glutamic acid ligase activity"/>
    <property type="evidence" value="ECO:0007669"/>
    <property type="project" value="TreeGrafter"/>
</dbReference>
<dbReference type="Gene3D" id="3.30.470.20">
    <property type="entry name" value="ATP-grasp fold, B domain"/>
    <property type="match status" value="1"/>
</dbReference>
<keyword evidence="3" id="KW-1185">Reference proteome</keyword>
<dbReference type="AlphaFoldDB" id="A0A372J9C4"/>
<name>A0A372J9C4_9ACTN</name>
<reference evidence="2 3" key="1">
    <citation type="submission" date="2018-08" db="EMBL/GenBank/DDBJ databases">
        <title>Actinomadura jelena sp. nov., a novel Actinomycete isolated from soil in Chad.</title>
        <authorList>
            <person name="Shi L."/>
        </authorList>
    </citation>
    <scope>NUCLEOTIDE SEQUENCE [LARGE SCALE GENOMIC DNA]</scope>
    <source>
        <strain evidence="2 3">NEAU-G17</strain>
    </source>
</reference>
<gene>
    <name evidence="2" type="primary">tgmB</name>
    <name evidence="2" type="ORF">DZF91_37340</name>
</gene>
<dbReference type="OrthoDB" id="9794735at2"/>
<dbReference type="Pfam" id="PF21068">
    <property type="entry name" value="ATPgraspMvdD"/>
    <property type="match status" value="1"/>
</dbReference>
<dbReference type="GO" id="GO:0009432">
    <property type="term" value="P:SOS response"/>
    <property type="evidence" value="ECO:0007669"/>
    <property type="project" value="TreeGrafter"/>
</dbReference>
<protein>
    <submittedName>
        <fullName evidence="2">ATP-grasp ribosomal peptide maturase</fullName>
    </submittedName>
</protein>
<dbReference type="PANTHER" id="PTHR21621:SF0">
    <property type="entry name" value="BETA-CITRYLGLUTAMATE SYNTHASE B-RELATED"/>
    <property type="match status" value="1"/>
</dbReference>
<dbReference type="SUPFAM" id="SSF56059">
    <property type="entry name" value="Glutathione synthetase ATP-binding domain-like"/>
    <property type="match status" value="1"/>
</dbReference>
<evidence type="ECO:0000313" key="3">
    <source>
        <dbReference type="Proteomes" id="UP000261811"/>
    </source>
</evidence>
<dbReference type="InterPro" id="IPR026449">
    <property type="entry name" value="GRASP_SAV_5884"/>
</dbReference>
<dbReference type="InterPro" id="IPR048936">
    <property type="entry name" value="MvdD-like_ATPgrasp"/>
</dbReference>
<dbReference type="EMBL" id="QURH01001044">
    <property type="protein sequence ID" value="RFU36593.1"/>
    <property type="molecule type" value="Genomic_DNA"/>
</dbReference>
<accession>A0A372J9C4</accession>
<proteinExistence type="predicted"/>
<dbReference type="GO" id="GO:0005737">
    <property type="term" value="C:cytoplasm"/>
    <property type="evidence" value="ECO:0007669"/>
    <property type="project" value="TreeGrafter"/>
</dbReference>
<feature type="domain" description="MvdD-like pre-ATP grasp" evidence="1">
    <location>
        <begin position="7"/>
        <end position="118"/>
    </location>
</feature>